<keyword evidence="3" id="KW-1185">Reference proteome</keyword>
<feature type="region of interest" description="Disordered" evidence="1">
    <location>
        <begin position="81"/>
        <end position="120"/>
    </location>
</feature>
<dbReference type="AlphaFoldDB" id="A0AAD3HDH3"/>
<evidence type="ECO:0000313" key="2">
    <source>
        <dbReference type="EMBL" id="GFH59028.1"/>
    </source>
</evidence>
<dbReference type="PANTHER" id="PTHR16199">
    <property type="entry name" value="CONDENSIN-2 COMPLEX SUBUNIT G2"/>
    <property type="match status" value="1"/>
</dbReference>
<feature type="compositionally biased region" description="Acidic residues" evidence="1">
    <location>
        <begin position="327"/>
        <end position="347"/>
    </location>
</feature>
<feature type="region of interest" description="Disordered" evidence="1">
    <location>
        <begin position="327"/>
        <end position="350"/>
    </location>
</feature>
<dbReference type="Pfam" id="PF12422">
    <property type="entry name" value="Condensin2nSMC"/>
    <property type="match status" value="2"/>
</dbReference>
<dbReference type="SUPFAM" id="SSF48371">
    <property type="entry name" value="ARM repeat"/>
    <property type="match status" value="1"/>
</dbReference>
<reference evidence="2 3" key="1">
    <citation type="journal article" date="2021" name="Sci. Rep.">
        <title>The genome of the diatom Chaetoceros tenuissimus carries an ancient integrated fragment of an extant virus.</title>
        <authorList>
            <person name="Hongo Y."/>
            <person name="Kimura K."/>
            <person name="Takaki Y."/>
            <person name="Yoshida Y."/>
            <person name="Baba S."/>
            <person name="Kobayashi G."/>
            <person name="Nagasaki K."/>
            <person name="Hano T."/>
            <person name="Tomaru Y."/>
        </authorList>
    </citation>
    <scope>NUCLEOTIDE SEQUENCE [LARGE SCALE GENOMIC DNA]</scope>
    <source>
        <strain evidence="2 3">NIES-3715</strain>
    </source>
</reference>
<feature type="compositionally biased region" description="Polar residues" evidence="1">
    <location>
        <begin position="96"/>
        <end position="117"/>
    </location>
</feature>
<dbReference type="GO" id="GO:0005634">
    <property type="term" value="C:nucleus"/>
    <property type="evidence" value="ECO:0007669"/>
    <property type="project" value="InterPro"/>
</dbReference>
<dbReference type="InterPro" id="IPR011989">
    <property type="entry name" value="ARM-like"/>
</dbReference>
<protein>
    <submittedName>
        <fullName evidence="2">Uncharacterized protein</fullName>
    </submittedName>
</protein>
<evidence type="ECO:0000313" key="3">
    <source>
        <dbReference type="Proteomes" id="UP001054902"/>
    </source>
</evidence>
<dbReference type="EMBL" id="BLLK01000062">
    <property type="protein sequence ID" value="GFH59028.1"/>
    <property type="molecule type" value="Genomic_DNA"/>
</dbReference>
<feature type="region of interest" description="Disordered" evidence="1">
    <location>
        <begin position="1006"/>
        <end position="1028"/>
    </location>
</feature>
<gene>
    <name evidence="2" type="ORF">CTEN210_15504</name>
</gene>
<feature type="compositionally biased region" description="Low complexity" evidence="1">
    <location>
        <begin position="1006"/>
        <end position="1015"/>
    </location>
</feature>
<comment type="caution">
    <text evidence="2">The sequence shown here is derived from an EMBL/GenBank/DDBJ whole genome shotgun (WGS) entry which is preliminary data.</text>
</comment>
<organism evidence="2 3">
    <name type="scientific">Chaetoceros tenuissimus</name>
    <dbReference type="NCBI Taxonomy" id="426638"/>
    <lineage>
        <taxon>Eukaryota</taxon>
        <taxon>Sar</taxon>
        <taxon>Stramenopiles</taxon>
        <taxon>Ochrophyta</taxon>
        <taxon>Bacillariophyta</taxon>
        <taxon>Coscinodiscophyceae</taxon>
        <taxon>Chaetocerotophycidae</taxon>
        <taxon>Chaetocerotales</taxon>
        <taxon>Chaetocerotaceae</taxon>
        <taxon>Chaetoceros</taxon>
    </lineage>
</organism>
<name>A0AAD3HDH3_9STRA</name>
<dbReference type="GO" id="GO:0000796">
    <property type="term" value="C:condensin complex"/>
    <property type="evidence" value="ECO:0007669"/>
    <property type="project" value="TreeGrafter"/>
</dbReference>
<evidence type="ECO:0000256" key="1">
    <source>
        <dbReference type="SAM" id="MobiDB-lite"/>
    </source>
</evidence>
<proteinExistence type="predicted"/>
<dbReference type="Gene3D" id="1.25.10.10">
    <property type="entry name" value="Leucine-rich Repeat Variant"/>
    <property type="match status" value="1"/>
</dbReference>
<sequence>MSSVTAQCTPLFQAIEQHGGNADNTSFAVVTLLSSIKDRNKIIETIKSSQFHKNHARRLFAGILPVLKSIIEEESFIPASAFLDDDEQDEEEKRASQGTFSNQDNKNRLSGISNTSVVPDEDSSCALSFMKYTAMMLHGYLQNVSSKKTTQNKKQDVMDEVKELTELLHDNLFELNSCGVEGLAVQKHIITLCESFWICNFVDRNDYVASVIPLLLLRTLDGNATKSDIKRLWNMRDALHLFSFDDENIAYLRSLIVRTVGSALYLKNTEGRKMISYFFQLDADLVKSLHDGIKAQIPMAKRPCPEYYGEIYFRAWKMAHSNVTEEDEDRTPSYLDEDEDGETEQEETEKGKILSMIEESLQELMNASVHVSSPHMTSAIQSVLEAFYIKKKSPEVETLLFKMFTPFLWRSLSAANAMVRVNASIALGKTYPLRDPLAGKTHLNEVYSKSVQSLVSLLRDDDHKVRVAACEATIQILGHYWDTLESKDIRSLLNEIISRHSNDSSSAAVRIQAINGISKLLDAKASHGVLKTFLPLLGDHIHDKVERVRLATANLLLKLKKIKGFKYYHTVPVEHILARMASEGEFVKKPLGPVAGALTELTLNSYCPTGVNGSEQVNRIKTLILQNPKAARVFFNNIPYYLEIRDVTKLIVLIFKVMRVAVDRHVDKDEDENEDESLSDVIASNTALMAGFAEAAQTLLSSIVDDLSSDADNANCLEVLQDEMKGTTIIDLCSYFEDMIENLDDESMIQDCHVVSSSLLGCAGFLSAENRKEIQNEITKRLQDYSKISKEDRGYMNVVPYLAVFCSWHMEKEVALSLSYSVKCAFSEDDEDIVLLSPSASPPRRGKRKQSQVNGSTLSKFVVPVLPSEEAVSVVNTVLKGANPSCKTVRDAILSTEETTSAIINALEKATILAEKIISGPVASTINNESSTEMILSACESFGRVLIHKEAYKNGELTLPPEAQRLLRWLTMRALPLIVSRLEDMSSSLGDLNISRISSIGVRESLSSSTPLSPLCLPPPRRKSTRRSTISKVDSSFVGMEDEGGRQFVMEGNCEDSFRMFKMVAGLFKSSITTFFEWISLGGGGVQEITESVMKWTELLDCDFQGSSVKLELFPSFCAFSGMVESKNSNCNLLQDLLVAVRFEEDSNVDACYEEAVKFVLSKKETRQSKLEELSSMLLSNLNTEECESFQDFVDQQRLGVKVALRTVLSKSDGVSVFGQVLSDKLLANGTQSLEALLVLLFTEYSQLKDHLRSQFTDGDALEGLSVLKEAYAMN</sequence>
<accession>A0AAD3HDH3</accession>
<dbReference type="PANTHER" id="PTHR16199:SF4">
    <property type="entry name" value="CONDENSIN-2 COMPLEX SUBUNIT G2"/>
    <property type="match status" value="1"/>
</dbReference>
<dbReference type="GO" id="GO:0000070">
    <property type="term" value="P:mitotic sister chromatid segregation"/>
    <property type="evidence" value="ECO:0007669"/>
    <property type="project" value="TreeGrafter"/>
</dbReference>
<dbReference type="InterPro" id="IPR016024">
    <property type="entry name" value="ARM-type_fold"/>
</dbReference>
<dbReference type="Proteomes" id="UP001054902">
    <property type="component" value="Unassembled WGS sequence"/>
</dbReference>
<dbReference type="InterPro" id="IPR024741">
    <property type="entry name" value="Condensin2_G2"/>
</dbReference>